<reference evidence="1" key="1">
    <citation type="submission" date="2014-11" db="EMBL/GenBank/DDBJ databases">
        <authorList>
            <person name="Amaro Gonzalez C."/>
        </authorList>
    </citation>
    <scope>NUCLEOTIDE SEQUENCE</scope>
</reference>
<organism evidence="1">
    <name type="scientific">Anguilla anguilla</name>
    <name type="common">European freshwater eel</name>
    <name type="synonym">Muraena anguilla</name>
    <dbReference type="NCBI Taxonomy" id="7936"/>
    <lineage>
        <taxon>Eukaryota</taxon>
        <taxon>Metazoa</taxon>
        <taxon>Chordata</taxon>
        <taxon>Craniata</taxon>
        <taxon>Vertebrata</taxon>
        <taxon>Euteleostomi</taxon>
        <taxon>Actinopterygii</taxon>
        <taxon>Neopterygii</taxon>
        <taxon>Teleostei</taxon>
        <taxon>Anguilliformes</taxon>
        <taxon>Anguillidae</taxon>
        <taxon>Anguilla</taxon>
    </lineage>
</organism>
<accession>A0A0E9SHY1</accession>
<protein>
    <submittedName>
        <fullName evidence="1">Uncharacterized protein</fullName>
    </submittedName>
</protein>
<sequence>MLSTGAASLFLAPPSLEQKRGSYKLALPITWRVPFGMWSARMDKVFLNQC</sequence>
<reference evidence="1" key="2">
    <citation type="journal article" date="2015" name="Fish Shellfish Immunol.">
        <title>Early steps in the European eel (Anguilla anguilla)-Vibrio vulnificus interaction in the gills: Role of the RtxA13 toxin.</title>
        <authorList>
            <person name="Callol A."/>
            <person name="Pajuelo D."/>
            <person name="Ebbesson L."/>
            <person name="Teles M."/>
            <person name="MacKenzie S."/>
            <person name="Amaro C."/>
        </authorList>
    </citation>
    <scope>NUCLEOTIDE SEQUENCE</scope>
</reference>
<evidence type="ECO:0000313" key="1">
    <source>
        <dbReference type="EMBL" id="JAH40128.1"/>
    </source>
</evidence>
<dbReference type="EMBL" id="GBXM01068449">
    <property type="protein sequence ID" value="JAH40128.1"/>
    <property type="molecule type" value="Transcribed_RNA"/>
</dbReference>
<proteinExistence type="predicted"/>
<dbReference type="AlphaFoldDB" id="A0A0E9SHY1"/>
<name>A0A0E9SHY1_ANGAN</name>